<protein>
    <recommendedName>
        <fullName evidence="3">beta-N-acetylhexosaminidase</fullName>
        <ecNumber evidence="3">3.2.1.52</ecNumber>
    </recommendedName>
</protein>
<dbReference type="PROSITE" id="PS00775">
    <property type="entry name" value="GLYCOSYL_HYDROL_F3"/>
    <property type="match status" value="1"/>
</dbReference>
<dbReference type="InterPro" id="IPR017853">
    <property type="entry name" value="GH"/>
</dbReference>
<dbReference type="RefSeq" id="WP_090367018.1">
    <property type="nucleotide sequence ID" value="NZ_FNEM01000015.1"/>
</dbReference>
<sequence>MTLEQQIAQKLMLDLRYFGTTPQTRTPMRTLPPELAALIADTGLGGVILFAENLQEPEQILTLTDDLQLASAASESGVPLLISVDQEGGRVCRTPRSFTTAFAGNMALGATDERHGDGLTLASAAAMATELSALGFNVNHAPCVDVNNNPDNPVINVRAFGDDPELVARHGEAQVLGLEEAGVIATLKHFPGHGDTCVDSHTGLPRVDHGRPRLHDIELKPFADIIARQPPGMVMTAHVQYPALDSTELTGRHGEAVLAPATMSRAIITDLLRGQLGYQGVVITDAMDMAGISDYFEPLEAVIQAFHAGVDIALMPLRVRCPADLQRLPALIGGVADAVTDGRLCPQALAVSARRILDLKWRFNLGSRSAPRAERLEWADSVLGCEQHRLLEQQLAQASITQVGTASASLPQTGSWLVLLPELAQGQALASALRRFGPPELQLLVMSPRHHQDGVIRAAMAASHVVIGGYVSPRQSVAELGGMDDMARLTEQQLINAHDPLRLKGLMKEARETGKWVVHLSLRAPYDCRLFAKEAHWMLASYAYHLDQTSPPQSASFDALAKVLLGQAAPQGSLPLKEVL</sequence>
<dbReference type="GO" id="GO:0005975">
    <property type="term" value="P:carbohydrate metabolic process"/>
    <property type="evidence" value="ECO:0007669"/>
    <property type="project" value="InterPro"/>
</dbReference>
<keyword evidence="5" id="KW-0326">Glycosidase</keyword>
<dbReference type="InterPro" id="IPR036881">
    <property type="entry name" value="Glyco_hydro_3_C_sf"/>
</dbReference>
<feature type="domain" description="Glycoside hydrolase family 3 N-terminal" evidence="6">
    <location>
        <begin position="30"/>
        <end position="358"/>
    </location>
</feature>
<evidence type="ECO:0000256" key="3">
    <source>
        <dbReference type="ARBA" id="ARBA00012663"/>
    </source>
</evidence>
<dbReference type="InterPro" id="IPR019800">
    <property type="entry name" value="Glyco_hydro_3_AS"/>
</dbReference>
<dbReference type="Pfam" id="PF00933">
    <property type="entry name" value="Glyco_hydro_3"/>
    <property type="match status" value="1"/>
</dbReference>
<dbReference type="InterPro" id="IPR036962">
    <property type="entry name" value="Glyco_hydro_3_N_sf"/>
</dbReference>
<proteinExistence type="inferred from homology"/>
<dbReference type="GO" id="GO:0004563">
    <property type="term" value="F:beta-N-acetylhexosaminidase activity"/>
    <property type="evidence" value="ECO:0007669"/>
    <property type="project" value="UniProtKB-EC"/>
</dbReference>
<comment type="similarity">
    <text evidence="2">Belongs to the glycosyl hydrolase 3 family.</text>
</comment>
<gene>
    <name evidence="7" type="ORF">SAMN04488540_11569</name>
</gene>
<evidence type="ECO:0000256" key="4">
    <source>
        <dbReference type="ARBA" id="ARBA00022801"/>
    </source>
</evidence>
<dbReference type="Gene3D" id="3.40.50.1700">
    <property type="entry name" value="Glycoside hydrolase family 3 C-terminal domain"/>
    <property type="match status" value="1"/>
</dbReference>
<dbReference type="PANTHER" id="PTHR30480">
    <property type="entry name" value="BETA-HEXOSAMINIDASE-RELATED"/>
    <property type="match status" value="1"/>
</dbReference>
<keyword evidence="4" id="KW-0378">Hydrolase</keyword>
<keyword evidence="8" id="KW-1185">Reference proteome</keyword>
<evidence type="ECO:0000256" key="1">
    <source>
        <dbReference type="ARBA" id="ARBA00001231"/>
    </source>
</evidence>
<dbReference type="EC" id="3.2.1.52" evidence="3"/>
<dbReference type="EMBL" id="FNEM01000015">
    <property type="protein sequence ID" value="SDJ91115.1"/>
    <property type="molecule type" value="Genomic_DNA"/>
</dbReference>
<name>A0A1G8XMJ0_9GAMM</name>
<evidence type="ECO:0000313" key="7">
    <source>
        <dbReference type="EMBL" id="SDJ91115.1"/>
    </source>
</evidence>
<dbReference type="InterPro" id="IPR001764">
    <property type="entry name" value="Glyco_hydro_3_N"/>
</dbReference>
<evidence type="ECO:0000313" key="8">
    <source>
        <dbReference type="Proteomes" id="UP000199527"/>
    </source>
</evidence>
<dbReference type="SUPFAM" id="SSF51445">
    <property type="entry name" value="(Trans)glycosidases"/>
    <property type="match status" value="1"/>
</dbReference>
<dbReference type="InterPro" id="IPR050226">
    <property type="entry name" value="NagZ_Beta-hexosaminidase"/>
</dbReference>
<dbReference type="AlphaFoldDB" id="A0A1G8XMJ0"/>
<evidence type="ECO:0000256" key="5">
    <source>
        <dbReference type="ARBA" id="ARBA00023295"/>
    </source>
</evidence>
<dbReference type="OrthoDB" id="9786661at2"/>
<dbReference type="Gene3D" id="3.20.20.300">
    <property type="entry name" value="Glycoside hydrolase, family 3, N-terminal domain"/>
    <property type="match status" value="1"/>
</dbReference>
<evidence type="ECO:0000256" key="2">
    <source>
        <dbReference type="ARBA" id="ARBA00005336"/>
    </source>
</evidence>
<accession>A0A1G8XMJ0</accession>
<dbReference type="Proteomes" id="UP000199527">
    <property type="component" value="Unassembled WGS sequence"/>
</dbReference>
<dbReference type="PANTHER" id="PTHR30480:SF13">
    <property type="entry name" value="BETA-HEXOSAMINIDASE"/>
    <property type="match status" value="1"/>
</dbReference>
<comment type="catalytic activity">
    <reaction evidence="1">
        <text>Hydrolysis of terminal non-reducing N-acetyl-D-hexosamine residues in N-acetyl-beta-D-hexosaminides.</text>
        <dbReference type="EC" id="3.2.1.52"/>
    </reaction>
</comment>
<evidence type="ECO:0000259" key="6">
    <source>
        <dbReference type="Pfam" id="PF00933"/>
    </source>
</evidence>
<organism evidence="7 8">
    <name type="scientific">Ferrimonas sediminum</name>
    <dbReference type="NCBI Taxonomy" id="718193"/>
    <lineage>
        <taxon>Bacteria</taxon>
        <taxon>Pseudomonadati</taxon>
        <taxon>Pseudomonadota</taxon>
        <taxon>Gammaproteobacteria</taxon>
        <taxon>Alteromonadales</taxon>
        <taxon>Ferrimonadaceae</taxon>
        <taxon>Ferrimonas</taxon>
    </lineage>
</organism>
<dbReference type="GO" id="GO:0009254">
    <property type="term" value="P:peptidoglycan turnover"/>
    <property type="evidence" value="ECO:0007669"/>
    <property type="project" value="TreeGrafter"/>
</dbReference>
<reference evidence="8" key="1">
    <citation type="submission" date="2016-10" db="EMBL/GenBank/DDBJ databases">
        <authorList>
            <person name="Varghese N."/>
            <person name="Submissions S."/>
        </authorList>
    </citation>
    <scope>NUCLEOTIDE SEQUENCE [LARGE SCALE GENOMIC DNA]</scope>
    <source>
        <strain evidence="8">DSM 23317</strain>
    </source>
</reference>